<evidence type="ECO:0000256" key="1">
    <source>
        <dbReference type="SAM" id="Phobius"/>
    </source>
</evidence>
<keyword evidence="1" id="KW-0472">Membrane</keyword>
<dbReference type="EMBL" id="BAABIL010000058">
    <property type="protein sequence ID" value="GAA4965380.1"/>
    <property type="molecule type" value="Genomic_DNA"/>
</dbReference>
<protein>
    <submittedName>
        <fullName evidence="2">Uncharacterized protein</fullName>
    </submittedName>
</protein>
<gene>
    <name evidence="2" type="ORF">GCM10023225_05650</name>
</gene>
<dbReference type="Proteomes" id="UP001501195">
    <property type="component" value="Unassembled WGS sequence"/>
</dbReference>
<proteinExistence type="predicted"/>
<dbReference type="RefSeq" id="WP_345710810.1">
    <property type="nucleotide sequence ID" value="NZ_BAABIL010000058.1"/>
</dbReference>
<name>A0ABP9HA63_9ACTN</name>
<evidence type="ECO:0000313" key="3">
    <source>
        <dbReference type="Proteomes" id="UP001501195"/>
    </source>
</evidence>
<reference evidence="3" key="1">
    <citation type="journal article" date="2019" name="Int. J. Syst. Evol. Microbiol.">
        <title>The Global Catalogue of Microorganisms (GCM) 10K type strain sequencing project: providing services to taxonomists for standard genome sequencing and annotation.</title>
        <authorList>
            <consortium name="The Broad Institute Genomics Platform"/>
            <consortium name="The Broad Institute Genome Sequencing Center for Infectious Disease"/>
            <person name="Wu L."/>
            <person name="Ma J."/>
        </authorList>
    </citation>
    <scope>NUCLEOTIDE SEQUENCE [LARGE SCALE GENOMIC DNA]</scope>
    <source>
        <strain evidence="3">JCM 18126</strain>
    </source>
</reference>
<keyword evidence="1" id="KW-0812">Transmembrane</keyword>
<keyword evidence="1" id="KW-1133">Transmembrane helix</keyword>
<accession>A0ABP9HA63</accession>
<sequence length="51" mass="5465">MLIQAFVAQVAEEAEGTELPMSPLAFGIVAMCVLVALLLVTFAFRNTGSRH</sequence>
<organism evidence="2 3">
    <name type="scientific">Kineococcus glutinatus</name>
    <dbReference type="NCBI Taxonomy" id="1070872"/>
    <lineage>
        <taxon>Bacteria</taxon>
        <taxon>Bacillati</taxon>
        <taxon>Actinomycetota</taxon>
        <taxon>Actinomycetes</taxon>
        <taxon>Kineosporiales</taxon>
        <taxon>Kineosporiaceae</taxon>
        <taxon>Kineococcus</taxon>
    </lineage>
</organism>
<feature type="transmembrane region" description="Helical" evidence="1">
    <location>
        <begin position="24"/>
        <end position="44"/>
    </location>
</feature>
<evidence type="ECO:0000313" key="2">
    <source>
        <dbReference type="EMBL" id="GAA4965380.1"/>
    </source>
</evidence>
<keyword evidence="3" id="KW-1185">Reference proteome</keyword>
<comment type="caution">
    <text evidence="2">The sequence shown here is derived from an EMBL/GenBank/DDBJ whole genome shotgun (WGS) entry which is preliminary data.</text>
</comment>